<keyword evidence="1" id="KW-0812">Transmembrane</keyword>
<dbReference type="EMBL" id="JBHSFV010000004">
    <property type="protein sequence ID" value="MFC4634090.1"/>
    <property type="molecule type" value="Genomic_DNA"/>
</dbReference>
<keyword evidence="1" id="KW-0472">Membrane</keyword>
<comment type="caution">
    <text evidence="2">The sequence shown here is derived from an EMBL/GenBank/DDBJ whole genome shotgun (WGS) entry which is preliminary data.</text>
</comment>
<dbReference type="RefSeq" id="WP_379978314.1">
    <property type="nucleotide sequence ID" value="NZ_JBHSFV010000004.1"/>
</dbReference>
<gene>
    <name evidence="2" type="ORF">ACFO3O_09240</name>
</gene>
<sequence>MKIKTYIGLFFILSTIVLNHVDVIFPTFTEIVIFGNTFSILKGFSSTDIIWTVVQKLNLVFFAFGVLFLFPFDNIKKNFTQLFIIIALVSIIIMNAFLAVAAIHDYIDGFGDGLFRITSFVMIAIVLLIVVIILKLNNVINSHRKEVMQLKSDLDTRVNALRKKEEKLKQFKSMVNSKADSIEAAQHEIIKKVEALEVLPLFISVYDNMDNWTRHSRHKAQKIYFQIDKQLKDLEAIRFE</sequence>
<evidence type="ECO:0000256" key="1">
    <source>
        <dbReference type="SAM" id="Phobius"/>
    </source>
</evidence>
<evidence type="ECO:0000313" key="2">
    <source>
        <dbReference type="EMBL" id="MFC4634090.1"/>
    </source>
</evidence>
<proteinExistence type="predicted"/>
<feature type="transmembrane region" description="Helical" evidence="1">
    <location>
        <begin position="7"/>
        <end position="29"/>
    </location>
</feature>
<accession>A0ABV9HX51</accession>
<feature type="transmembrane region" description="Helical" evidence="1">
    <location>
        <begin position="113"/>
        <end position="134"/>
    </location>
</feature>
<evidence type="ECO:0000313" key="3">
    <source>
        <dbReference type="Proteomes" id="UP001596043"/>
    </source>
</evidence>
<reference evidence="3" key="1">
    <citation type="journal article" date="2019" name="Int. J. Syst. Evol. Microbiol.">
        <title>The Global Catalogue of Microorganisms (GCM) 10K type strain sequencing project: providing services to taxonomists for standard genome sequencing and annotation.</title>
        <authorList>
            <consortium name="The Broad Institute Genomics Platform"/>
            <consortium name="The Broad Institute Genome Sequencing Center for Infectious Disease"/>
            <person name="Wu L."/>
            <person name="Ma J."/>
        </authorList>
    </citation>
    <scope>NUCLEOTIDE SEQUENCE [LARGE SCALE GENOMIC DNA]</scope>
    <source>
        <strain evidence="3">YJ-61-S</strain>
    </source>
</reference>
<protein>
    <submittedName>
        <fullName evidence="2">Uncharacterized protein</fullName>
    </submittedName>
</protein>
<feature type="transmembrane region" description="Helical" evidence="1">
    <location>
        <begin position="82"/>
        <end position="107"/>
    </location>
</feature>
<dbReference type="Proteomes" id="UP001596043">
    <property type="component" value="Unassembled WGS sequence"/>
</dbReference>
<keyword evidence="1" id="KW-1133">Transmembrane helix</keyword>
<name>A0ABV9HX51_9FLAO</name>
<feature type="transmembrane region" description="Helical" evidence="1">
    <location>
        <begin position="49"/>
        <end position="70"/>
    </location>
</feature>
<organism evidence="2 3">
    <name type="scientific">Dokdonia ponticola</name>
    <dbReference type="NCBI Taxonomy" id="2041041"/>
    <lineage>
        <taxon>Bacteria</taxon>
        <taxon>Pseudomonadati</taxon>
        <taxon>Bacteroidota</taxon>
        <taxon>Flavobacteriia</taxon>
        <taxon>Flavobacteriales</taxon>
        <taxon>Flavobacteriaceae</taxon>
        <taxon>Dokdonia</taxon>
    </lineage>
</organism>
<keyword evidence="3" id="KW-1185">Reference proteome</keyword>